<protein>
    <submittedName>
        <fullName evidence="2">Uncharacterized protein</fullName>
    </submittedName>
</protein>
<sequence>MQPPSTKLTSMANVKPPSSLSKKPSNVKPSSLRHQARAKWRNGEMPPSSLVQGVHGAASPATSRRSFVVCSPLRHELAPPSSFLLSCSSRCVKGRITTVRPPPAPPLSPAKSSIVSAATRIGVFCVVSRLGLPWSNLGIFLQVSWTKYEEVVGDEGTYDLAHDGDGEASRFGYAN</sequence>
<keyword evidence="3" id="KW-1185">Reference proteome</keyword>
<feature type="compositionally biased region" description="Polar residues" evidence="1">
    <location>
        <begin position="1"/>
        <end position="12"/>
    </location>
</feature>
<dbReference type="Proteomes" id="UP001374535">
    <property type="component" value="Chromosome 1"/>
</dbReference>
<accession>A0AAQ3P945</accession>
<proteinExistence type="predicted"/>
<dbReference type="EMBL" id="CP144700">
    <property type="protein sequence ID" value="WVZ22133.1"/>
    <property type="molecule type" value="Genomic_DNA"/>
</dbReference>
<name>A0AAQ3P945_VIGMU</name>
<evidence type="ECO:0000313" key="2">
    <source>
        <dbReference type="EMBL" id="WVZ22133.1"/>
    </source>
</evidence>
<gene>
    <name evidence="2" type="ORF">V8G54_000677</name>
</gene>
<reference evidence="2 3" key="1">
    <citation type="journal article" date="2023" name="Life. Sci Alliance">
        <title>Evolutionary insights into 3D genome organization and epigenetic landscape of Vigna mungo.</title>
        <authorList>
            <person name="Junaid A."/>
            <person name="Singh B."/>
            <person name="Bhatia S."/>
        </authorList>
    </citation>
    <scope>NUCLEOTIDE SEQUENCE [LARGE SCALE GENOMIC DNA]</scope>
    <source>
        <strain evidence="2">Urdbean</strain>
    </source>
</reference>
<feature type="region of interest" description="Disordered" evidence="1">
    <location>
        <begin position="1"/>
        <end position="55"/>
    </location>
</feature>
<dbReference type="AlphaFoldDB" id="A0AAQ3P945"/>
<evidence type="ECO:0000256" key="1">
    <source>
        <dbReference type="SAM" id="MobiDB-lite"/>
    </source>
</evidence>
<organism evidence="2 3">
    <name type="scientific">Vigna mungo</name>
    <name type="common">Black gram</name>
    <name type="synonym">Phaseolus mungo</name>
    <dbReference type="NCBI Taxonomy" id="3915"/>
    <lineage>
        <taxon>Eukaryota</taxon>
        <taxon>Viridiplantae</taxon>
        <taxon>Streptophyta</taxon>
        <taxon>Embryophyta</taxon>
        <taxon>Tracheophyta</taxon>
        <taxon>Spermatophyta</taxon>
        <taxon>Magnoliopsida</taxon>
        <taxon>eudicotyledons</taxon>
        <taxon>Gunneridae</taxon>
        <taxon>Pentapetalae</taxon>
        <taxon>rosids</taxon>
        <taxon>fabids</taxon>
        <taxon>Fabales</taxon>
        <taxon>Fabaceae</taxon>
        <taxon>Papilionoideae</taxon>
        <taxon>50 kb inversion clade</taxon>
        <taxon>NPAAA clade</taxon>
        <taxon>indigoferoid/millettioid clade</taxon>
        <taxon>Phaseoleae</taxon>
        <taxon>Vigna</taxon>
    </lineage>
</organism>
<evidence type="ECO:0000313" key="3">
    <source>
        <dbReference type="Proteomes" id="UP001374535"/>
    </source>
</evidence>
<feature type="compositionally biased region" description="Low complexity" evidence="1">
    <location>
        <begin position="13"/>
        <end position="32"/>
    </location>
</feature>